<protein>
    <submittedName>
        <fullName evidence="1">ParB-like nuclease family protein</fullName>
    </submittedName>
</protein>
<name>A0A495IJE7_9MICO</name>
<reference evidence="1 2" key="1">
    <citation type="submission" date="2018-10" db="EMBL/GenBank/DDBJ databases">
        <title>Sequencing the genomes of 1000 actinobacteria strains.</title>
        <authorList>
            <person name="Klenk H.-P."/>
        </authorList>
    </citation>
    <scope>NUCLEOTIDE SEQUENCE [LARGE SCALE GENOMIC DNA]</scope>
    <source>
        <strain evidence="1 2">DSM 17894</strain>
    </source>
</reference>
<comment type="caution">
    <text evidence="1">The sequence shown here is derived from an EMBL/GenBank/DDBJ whole genome shotgun (WGS) entry which is preliminary data.</text>
</comment>
<gene>
    <name evidence="1" type="ORF">C8E83_3073</name>
</gene>
<dbReference type="OrthoDB" id="4828114at2"/>
<dbReference type="Proteomes" id="UP000280008">
    <property type="component" value="Unassembled WGS sequence"/>
</dbReference>
<dbReference type="EMBL" id="RBKS01000001">
    <property type="protein sequence ID" value="RKR75909.1"/>
    <property type="molecule type" value="Genomic_DNA"/>
</dbReference>
<keyword evidence="2" id="KW-1185">Reference proteome</keyword>
<proteinExistence type="predicted"/>
<dbReference type="SUPFAM" id="SSF110849">
    <property type="entry name" value="ParB/Sulfiredoxin"/>
    <property type="match status" value="1"/>
</dbReference>
<dbReference type="AlphaFoldDB" id="A0A495IJE7"/>
<organism evidence="1 2">
    <name type="scientific">Frondihabitans australicus</name>
    <dbReference type="NCBI Taxonomy" id="386892"/>
    <lineage>
        <taxon>Bacteria</taxon>
        <taxon>Bacillati</taxon>
        <taxon>Actinomycetota</taxon>
        <taxon>Actinomycetes</taxon>
        <taxon>Micrococcales</taxon>
        <taxon>Microbacteriaceae</taxon>
        <taxon>Frondihabitans</taxon>
    </lineage>
</organism>
<dbReference type="RefSeq" id="WP_121370735.1">
    <property type="nucleotide sequence ID" value="NZ_RBKS01000001.1"/>
</dbReference>
<dbReference type="InterPro" id="IPR036086">
    <property type="entry name" value="ParB/Sulfiredoxin_sf"/>
</dbReference>
<accession>A0A495IJE7</accession>
<evidence type="ECO:0000313" key="2">
    <source>
        <dbReference type="Proteomes" id="UP000280008"/>
    </source>
</evidence>
<sequence>MSQLTPTDVPLDAILLDPNNFRFHGEGEQRTVAERRFREPKVQEAALSRLKQDGLSELKQSFIANGFVPVERIVVRPWKDAGEDSVYVVVEGNRRTATLKWLKADNDAGIDLPEQLVDVLDSIPVIVMDGDDEEAYLAIMGIRHVGGVKEWGGFQAARLVYELRHNHELSAQDVGSRLGLSAVEVNRRYRAFQAMEQMRASEEYSDYVSNELYPLFHEALVSPKIRAWLAWSDETWSFENEDLRESFYSLLSPYADTKGKSREPKITSYLEIREIKNVLDDEEAVTSLLDIDKPFSDAIAMIKAADAGRNWMSKVTAALTALDHIGIRESRQLEASQKAKLQDLADLIEELLSVGEADGKDAATE</sequence>
<evidence type="ECO:0000313" key="1">
    <source>
        <dbReference type="EMBL" id="RKR75909.1"/>
    </source>
</evidence>